<dbReference type="SUPFAM" id="SSF54782">
    <property type="entry name" value="Porphobilinogen deaminase (hydroxymethylbilane synthase), C-terminal domain"/>
    <property type="match status" value="1"/>
</dbReference>
<dbReference type="Gene3D" id="3.30.160.40">
    <property type="entry name" value="Porphobilinogen deaminase, C-terminal domain"/>
    <property type="match status" value="1"/>
</dbReference>
<evidence type="ECO:0000256" key="2">
    <source>
        <dbReference type="ARBA" id="ARBA00005638"/>
    </source>
</evidence>
<dbReference type="HAMAP" id="MF_00260">
    <property type="entry name" value="Porphobil_deam"/>
    <property type="match status" value="1"/>
</dbReference>
<keyword evidence="4 6" id="KW-0627">Porphyrin biosynthesis</keyword>
<keyword evidence="3 6" id="KW-0808">Transferase</keyword>
<evidence type="ECO:0000256" key="1">
    <source>
        <dbReference type="ARBA" id="ARBA00002869"/>
    </source>
</evidence>
<dbReference type="RefSeq" id="WP_104099936.1">
    <property type="nucleotide sequence ID" value="NZ_SOGO01000041.1"/>
</dbReference>
<comment type="function">
    <text evidence="1 6">Tetrapolymerization of the monopyrrole PBG into the hydroxymethylbilane pre-uroporphyrinogen in several discrete steps.</text>
</comment>
<accession>A0ABY2J3F6</accession>
<dbReference type="Proteomes" id="UP000297851">
    <property type="component" value="Unassembled WGS sequence"/>
</dbReference>
<evidence type="ECO:0000313" key="9">
    <source>
        <dbReference type="EMBL" id="TFC99460.1"/>
    </source>
</evidence>
<evidence type="ECO:0000256" key="4">
    <source>
        <dbReference type="ARBA" id="ARBA00023244"/>
    </source>
</evidence>
<dbReference type="EC" id="2.5.1.61" evidence="6"/>
<dbReference type="InterPro" id="IPR022417">
    <property type="entry name" value="Porphobilin_deaminase_N"/>
</dbReference>
<sequence length="317" mass="32816">MSLIRVGTRGSALALAQTTAIANRIATASGSEVEIVTVTTHGDTSRESLSSLGGTGVFASALRESLLAEECDVVVHSFKDLPTAAYPGLRIGATPKRADARDVLCARDGLNLTTLPEGARVGTGSPRRAAQLRSLRPDLDVVDIRGNVETRLNRVAEGDLDAVVLAAAGLSRLALLESVDGEYLELSDWPTAPGQGALALEVRDGKLDRTLATALTAINHSTSQTTVMAERLVLERLEAGCAAPIGAMAAIDDGLLFLTATVYSPDGSRSVVSSHAATPDSHSIAHLAEAAQDVSNRVSFDLLAGGAADFAPIKVTS</sequence>
<dbReference type="PROSITE" id="PS00533">
    <property type="entry name" value="PORPHOBILINOGEN_DEAM"/>
    <property type="match status" value="1"/>
</dbReference>
<evidence type="ECO:0000313" key="10">
    <source>
        <dbReference type="Proteomes" id="UP000297851"/>
    </source>
</evidence>
<evidence type="ECO:0000259" key="7">
    <source>
        <dbReference type="Pfam" id="PF01379"/>
    </source>
</evidence>
<comment type="similarity">
    <text evidence="2 6">Belongs to the HMBS family.</text>
</comment>
<gene>
    <name evidence="6 9" type="primary">hemC</name>
    <name evidence="9" type="ORF">E3T25_15195</name>
</gene>
<dbReference type="InterPro" id="IPR000860">
    <property type="entry name" value="HemC"/>
</dbReference>
<feature type="domain" description="Porphobilinogen deaminase N-terminal" evidence="7">
    <location>
        <begin position="4"/>
        <end position="206"/>
    </location>
</feature>
<dbReference type="PIRSF" id="PIRSF001438">
    <property type="entry name" value="4pyrrol_synth_OHMeBilane_synth"/>
    <property type="match status" value="1"/>
</dbReference>
<dbReference type="InterPro" id="IPR022419">
    <property type="entry name" value="Porphobilin_deaminase_cofac_BS"/>
</dbReference>
<dbReference type="PANTHER" id="PTHR11557:SF0">
    <property type="entry name" value="PORPHOBILINOGEN DEAMINASE"/>
    <property type="match status" value="1"/>
</dbReference>
<comment type="subunit">
    <text evidence="6">Monomer.</text>
</comment>
<comment type="miscellaneous">
    <text evidence="6">The porphobilinogen subunits are added to the dipyrromethane group.</text>
</comment>
<dbReference type="SUPFAM" id="SSF53850">
    <property type="entry name" value="Periplasmic binding protein-like II"/>
    <property type="match status" value="1"/>
</dbReference>
<keyword evidence="10" id="KW-1185">Reference proteome</keyword>
<proteinExistence type="inferred from homology"/>
<evidence type="ECO:0000256" key="5">
    <source>
        <dbReference type="ARBA" id="ARBA00048169"/>
    </source>
</evidence>
<dbReference type="GO" id="GO:0004418">
    <property type="term" value="F:hydroxymethylbilane synthase activity"/>
    <property type="evidence" value="ECO:0007669"/>
    <property type="project" value="UniProtKB-EC"/>
</dbReference>
<dbReference type="InterPro" id="IPR022418">
    <property type="entry name" value="Porphobilinogen_deaminase_C"/>
</dbReference>
<evidence type="ECO:0000259" key="8">
    <source>
        <dbReference type="Pfam" id="PF03900"/>
    </source>
</evidence>
<organism evidence="9 10">
    <name type="scientific">Cryobacterium sandaracinum</name>
    <dbReference type="NCBI Taxonomy" id="1259247"/>
    <lineage>
        <taxon>Bacteria</taxon>
        <taxon>Bacillati</taxon>
        <taxon>Actinomycetota</taxon>
        <taxon>Actinomycetes</taxon>
        <taxon>Micrococcales</taxon>
        <taxon>Microbacteriaceae</taxon>
        <taxon>Cryobacterium</taxon>
    </lineage>
</organism>
<comment type="caution">
    <text evidence="9">The sequence shown here is derived from an EMBL/GenBank/DDBJ whole genome shotgun (WGS) entry which is preliminary data.</text>
</comment>
<dbReference type="Pfam" id="PF01379">
    <property type="entry name" value="Porphobil_deam"/>
    <property type="match status" value="1"/>
</dbReference>
<dbReference type="EMBL" id="SOGO01000041">
    <property type="protein sequence ID" value="TFC99460.1"/>
    <property type="molecule type" value="Genomic_DNA"/>
</dbReference>
<dbReference type="Pfam" id="PF03900">
    <property type="entry name" value="Porphobil_deamC"/>
    <property type="match status" value="1"/>
</dbReference>
<feature type="modified residue" description="S-(dipyrrolylmethanemethyl)cysteine" evidence="6">
    <location>
        <position position="241"/>
    </location>
</feature>
<feature type="domain" description="Porphobilinogen deaminase C-terminal" evidence="8">
    <location>
        <begin position="225"/>
        <end position="277"/>
    </location>
</feature>
<dbReference type="PRINTS" id="PR00151">
    <property type="entry name" value="PORPHBDMNASE"/>
</dbReference>
<dbReference type="InterPro" id="IPR036803">
    <property type="entry name" value="Porphobilinogen_deaminase_C_sf"/>
</dbReference>
<protein>
    <recommendedName>
        <fullName evidence="6">Porphobilinogen deaminase</fullName>
        <shortName evidence="6">PBG</shortName>
        <ecNumber evidence="6">2.5.1.61</ecNumber>
    </recommendedName>
    <alternativeName>
        <fullName evidence="6">Hydroxymethylbilane synthase</fullName>
        <shortName evidence="6">HMBS</shortName>
    </alternativeName>
    <alternativeName>
        <fullName evidence="6">Pre-uroporphyrinogen synthase</fullName>
    </alternativeName>
</protein>
<evidence type="ECO:0000256" key="3">
    <source>
        <dbReference type="ARBA" id="ARBA00022679"/>
    </source>
</evidence>
<name>A0ABY2J3F6_9MICO</name>
<comment type="catalytic activity">
    <reaction evidence="5 6">
        <text>4 porphobilinogen + H2O = hydroxymethylbilane + 4 NH4(+)</text>
        <dbReference type="Rhea" id="RHEA:13185"/>
        <dbReference type="ChEBI" id="CHEBI:15377"/>
        <dbReference type="ChEBI" id="CHEBI:28938"/>
        <dbReference type="ChEBI" id="CHEBI:57845"/>
        <dbReference type="ChEBI" id="CHEBI:58126"/>
        <dbReference type="EC" id="2.5.1.61"/>
    </reaction>
</comment>
<dbReference type="NCBIfam" id="TIGR00212">
    <property type="entry name" value="hemC"/>
    <property type="match status" value="1"/>
</dbReference>
<reference evidence="9 10" key="1">
    <citation type="submission" date="2019-03" db="EMBL/GenBank/DDBJ databases">
        <title>Genomics of glacier-inhabiting Cryobacterium strains.</title>
        <authorList>
            <person name="Liu Q."/>
            <person name="Xin Y.-H."/>
        </authorList>
    </citation>
    <scope>NUCLEOTIDE SEQUENCE [LARGE SCALE GENOMIC DNA]</scope>
    <source>
        <strain evidence="9 10">TMT2-16</strain>
    </source>
</reference>
<dbReference type="PANTHER" id="PTHR11557">
    <property type="entry name" value="PORPHOBILINOGEN DEAMINASE"/>
    <property type="match status" value="1"/>
</dbReference>
<evidence type="ECO:0000256" key="6">
    <source>
        <dbReference type="HAMAP-Rule" id="MF_00260"/>
    </source>
</evidence>
<dbReference type="Gene3D" id="3.40.190.10">
    <property type="entry name" value="Periplasmic binding protein-like II"/>
    <property type="match status" value="2"/>
</dbReference>
<comment type="cofactor">
    <cofactor evidence="6">
        <name>dipyrromethane</name>
        <dbReference type="ChEBI" id="CHEBI:60342"/>
    </cofactor>
    <text evidence="6">Binds 1 dipyrromethane group covalently.</text>
</comment>